<dbReference type="GO" id="GO:0005524">
    <property type="term" value="F:ATP binding"/>
    <property type="evidence" value="ECO:0007669"/>
    <property type="project" value="UniProtKB-KW"/>
</dbReference>
<gene>
    <name evidence="6" type="ORF">DBRI00130_LOCUS39252</name>
</gene>
<dbReference type="GO" id="GO:0140662">
    <property type="term" value="F:ATP-dependent protein folding chaperone"/>
    <property type="evidence" value="ECO:0007669"/>
    <property type="project" value="InterPro"/>
</dbReference>
<feature type="region of interest" description="Disordered" evidence="4">
    <location>
        <begin position="125"/>
        <end position="146"/>
    </location>
</feature>
<dbReference type="AlphaFoldDB" id="A0A7S4VNF3"/>
<feature type="region of interest" description="Disordered" evidence="4">
    <location>
        <begin position="1"/>
        <end position="43"/>
    </location>
</feature>
<evidence type="ECO:0000256" key="4">
    <source>
        <dbReference type="SAM" id="MobiDB-lite"/>
    </source>
</evidence>
<evidence type="ECO:0000256" key="2">
    <source>
        <dbReference type="ARBA" id="ARBA00022840"/>
    </source>
</evidence>
<feature type="transmembrane region" description="Helical" evidence="5">
    <location>
        <begin position="48"/>
        <end position="67"/>
    </location>
</feature>
<dbReference type="InterPro" id="IPR018181">
    <property type="entry name" value="Heat_shock_70_CS"/>
</dbReference>
<evidence type="ECO:0000256" key="3">
    <source>
        <dbReference type="RuleBase" id="RU003322"/>
    </source>
</evidence>
<dbReference type="SUPFAM" id="SSF53067">
    <property type="entry name" value="Actin-like ATPase domain"/>
    <property type="match status" value="2"/>
</dbReference>
<sequence length="559" mass="61112">MRQRRSKRTKQKDLKAAPIQQRSSTSIKKKKKKSDLYKKHESDNASGGLTAMIPSLIGLVFFGFIIMGKMGFRGRATVAGIDLGTTNSVVCVQKPSKTVGEIECIPDPVNNSPIIPSVISFLDHSDGNPKKKSSSSSKNQISLDPHPSHVIVGHEAKLRIDSHPHHTLYHAKRVLGRSYGDDAVNELREEVEFDIIPTEKEDENELNNDGVMFRVPHHHWTGATVGEGQHHSTLSILPQQVGSYIVNHLMNLTKNYLGHENVKSAVIAIPAKFNQKQRRVTIEAFKNAGVTVTRVLEEPTAAALAYGLDKKDGVNHIIVYDFGGGTLDISVLHVSDGGYVDVMGSDGDDRLGGADFDAAVAHALLEKDGGNEVVNRVSDVVKRIEKKRSEQQHDGDDEMDDDFEEMLVASCPVLEKTPLCTLSSYHTIGEKMKIGLSAYPDGGGVVKESCLGIPKGKQNDISTLGDFCSALELVQLSFSSSEYHSAVADLYKRSLIPVRRILADLNLQKDEIDEVVMVGGTTRMPQIRVMVQKELGVQSLNTHIDPDITVAYGAASVID</sequence>
<keyword evidence="1 3" id="KW-0547">Nucleotide-binding</keyword>
<evidence type="ECO:0000256" key="5">
    <source>
        <dbReference type="SAM" id="Phobius"/>
    </source>
</evidence>
<keyword evidence="5" id="KW-0812">Transmembrane</keyword>
<dbReference type="InterPro" id="IPR043129">
    <property type="entry name" value="ATPase_NBD"/>
</dbReference>
<dbReference type="Gene3D" id="3.30.420.40">
    <property type="match status" value="4"/>
</dbReference>
<keyword evidence="2 3" id="KW-0067">ATP-binding</keyword>
<dbReference type="Gene3D" id="3.90.640.10">
    <property type="entry name" value="Actin, Chain A, domain 4"/>
    <property type="match status" value="1"/>
</dbReference>
<reference evidence="6" key="1">
    <citation type="submission" date="2021-01" db="EMBL/GenBank/DDBJ databases">
        <authorList>
            <person name="Corre E."/>
            <person name="Pelletier E."/>
            <person name="Niang G."/>
            <person name="Scheremetjew M."/>
            <person name="Finn R."/>
            <person name="Kale V."/>
            <person name="Holt S."/>
            <person name="Cochrane G."/>
            <person name="Meng A."/>
            <person name="Brown T."/>
            <person name="Cohen L."/>
        </authorList>
    </citation>
    <scope>NUCLEOTIDE SEQUENCE</scope>
    <source>
        <strain evidence="6">GSO104</strain>
    </source>
</reference>
<feature type="compositionally biased region" description="Basic residues" evidence="4">
    <location>
        <begin position="1"/>
        <end position="10"/>
    </location>
</feature>
<proteinExistence type="inferred from homology"/>
<evidence type="ECO:0000313" key="6">
    <source>
        <dbReference type="EMBL" id="CAE4655859.1"/>
    </source>
</evidence>
<dbReference type="PANTHER" id="PTHR19375">
    <property type="entry name" value="HEAT SHOCK PROTEIN 70KDA"/>
    <property type="match status" value="1"/>
</dbReference>
<protein>
    <submittedName>
        <fullName evidence="6">Uncharacterized protein</fullName>
    </submittedName>
</protein>
<dbReference type="InterPro" id="IPR013126">
    <property type="entry name" value="Hsp_70_fam"/>
</dbReference>
<dbReference type="EMBL" id="HBNS01054056">
    <property type="protein sequence ID" value="CAE4655859.1"/>
    <property type="molecule type" value="Transcribed_RNA"/>
</dbReference>
<feature type="compositionally biased region" description="Basic and acidic residues" evidence="4">
    <location>
        <begin position="34"/>
        <end position="43"/>
    </location>
</feature>
<dbReference type="PROSITE" id="PS00329">
    <property type="entry name" value="HSP70_2"/>
    <property type="match status" value="1"/>
</dbReference>
<keyword evidence="5" id="KW-1133">Transmembrane helix</keyword>
<keyword evidence="5" id="KW-0472">Membrane</keyword>
<comment type="similarity">
    <text evidence="3">Belongs to the heat shock protein 70 family.</text>
</comment>
<name>A0A7S4VNF3_9STRA</name>
<accession>A0A7S4VNF3</accession>
<organism evidence="6">
    <name type="scientific">Ditylum brightwellii</name>
    <dbReference type="NCBI Taxonomy" id="49249"/>
    <lineage>
        <taxon>Eukaryota</taxon>
        <taxon>Sar</taxon>
        <taxon>Stramenopiles</taxon>
        <taxon>Ochrophyta</taxon>
        <taxon>Bacillariophyta</taxon>
        <taxon>Mediophyceae</taxon>
        <taxon>Lithodesmiophycidae</taxon>
        <taxon>Lithodesmiales</taxon>
        <taxon>Lithodesmiaceae</taxon>
        <taxon>Ditylum</taxon>
    </lineage>
</organism>
<dbReference type="PROSITE" id="PS00297">
    <property type="entry name" value="HSP70_1"/>
    <property type="match status" value="1"/>
</dbReference>
<dbReference type="Pfam" id="PF00012">
    <property type="entry name" value="HSP70"/>
    <property type="match status" value="2"/>
</dbReference>
<evidence type="ECO:0000256" key="1">
    <source>
        <dbReference type="ARBA" id="ARBA00022741"/>
    </source>
</evidence>